<dbReference type="InterPro" id="IPR008030">
    <property type="entry name" value="NmrA-like"/>
</dbReference>
<dbReference type="SUPFAM" id="SSF51735">
    <property type="entry name" value="NAD(P)-binding Rossmann-fold domains"/>
    <property type="match status" value="1"/>
</dbReference>
<dbReference type="InterPro" id="IPR051164">
    <property type="entry name" value="NmrA-like_oxidored"/>
</dbReference>
<proteinExistence type="inferred from homology"/>
<dbReference type="Pfam" id="PF05368">
    <property type="entry name" value="NmrA"/>
    <property type="match status" value="1"/>
</dbReference>
<dbReference type="GO" id="GO:0005634">
    <property type="term" value="C:nucleus"/>
    <property type="evidence" value="ECO:0007669"/>
    <property type="project" value="TreeGrafter"/>
</dbReference>
<sequence length="347" mass="38156">MASLPDTCKRIIAVVGGSGNIGRHVVAAINESTEFRPRVTSRDPTSGKARELADSGIEVVKADSWNPQELDAAFKGCWGLFVNTNSDDLNFKNEIGPPESEQGRIIIDAAIRQGVEHFVFQNLPPASKLTNAEVPILSFDNKQVISEYARTAGFKSTTDVNLGWVMEVFWLSTYIDAFGGLARRKDEEGFLSLKVPLMGNDPEVVPWTAVEHDYGDAVLGVFVDPEPWNGKTVWAVSHPCGFKEVVDSYNRVSGTKLARRVVPEGTLKTKTPGKTKEVNGLFGFCHYVKGNFCGGKPVDLTDMKKLKAIGAKARGRHGKDAELQSIEEFWAMTIPRNQDLQESQTKL</sequence>
<evidence type="ECO:0000256" key="1">
    <source>
        <dbReference type="ARBA" id="ARBA00006328"/>
    </source>
</evidence>
<dbReference type="VEuPathDB" id="FungiDB:FOXG_16967"/>
<accession>A0A0C4DI74</accession>
<evidence type="ECO:0000313" key="5">
    <source>
        <dbReference type="EnsemblFungi" id="FOXG_16967P0"/>
    </source>
</evidence>
<protein>
    <recommendedName>
        <fullName evidence="4">NmrA-like domain-containing protein</fullName>
    </recommendedName>
</protein>
<dbReference type="AlphaFoldDB" id="A0A0C4DI74"/>
<evidence type="ECO:0000256" key="2">
    <source>
        <dbReference type="ARBA" id="ARBA00022857"/>
    </source>
</evidence>
<reference evidence="5" key="2">
    <citation type="submission" date="2025-08" db="UniProtKB">
        <authorList>
            <consortium name="EnsemblFungi"/>
        </authorList>
    </citation>
    <scope>IDENTIFICATION</scope>
    <source>
        <strain evidence="5">4287 / CBS 123668 / FGSC 9935 / NRRL 34936</strain>
    </source>
</reference>
<dbReference type="Gene3D" id="3.90.25.10">
    <property type="entry name" value="UDP-galactose 4-epimerase, domain 1"/>
    <property type="match status" value="1"/>
</dbReference>
<evidence type="ECO:0000256" key="3">
    <source>
        <dbReference type="ARBA" id="ARBA00023002"/>
    </source>
</evidence>
<name>A0A0C4DI74_FUSOF</name>
<dbReference type="PANTHER" id="PTHR42748:SF30">
    <property type="entry name" value="NMRA-LIKE DOMAIN-CONTAINING PROTEIN"/>
    <property type="match status" value="1"/>
</dbReference>
<dbReference type="EnsemblFungi" id="FOXG_16967T0">
    <property type="protein sequence ID" value="FOXG_16967P0"/>
    <property type="gene ID" value="FOXG_16967"/>
</dbReference>
<gene>
    <name evidence="5" type="primary">28957784</name>
</gene>
<dbReference type="Gene3D" id="3.40.50.720">
    <property type="entry name" value="NAD(P)-binding Rossmann-like Domain"/>
    <property type="match status" value="1"/>
</dbReference>
<dbReference type="STRING" id="426428.A0A0C4DI74"/>
<feature type="domain" description="NmrA-like" evidence="4">
    <location>
        <begin position="9"/>
        <end position="269"/>
    </location>
</feature>
<dbReference type="Proteomes" id="UP000002489">
    <property type="component" value="Unassembled WGS sequence"/>
</dbReference>
<evidence type="ECO:0000259" key="4">
    <source>
        <dbReference type="Pfam" id="PF05368"/>
    </source>
</evidence>
<keyword evidence="3" id="KW-0560">Oxidoreductase</keyword>
<organism evidence="5 6">
    <name type="scientific">Fusarium oxysporum (strain Fo5176)</name>
    <name type="common">Fusarium vascular wilt</name>
    <dbReference type="NCBI Taxonomy" id="660025"/>
    <lineage>
        <taxon>Eukaryota</taxon>
        <taxon>Fungi</taxon>
        <taxon>Dikarya</taxon>
        <taxon>Ascomycota</taxon>
        <taxon>Pezizomycotina</taxon>
        <taxon>Sordariomycetes</taxon>
        <taxon>Hypocreomycetidae</taxon>
        <taxon>Hypocreales</taxon>
        <taxon>Nectriaceae</taxon>
        <taxon>Fusarium</taxon>
        <taxon>Fusarium oxysporum species complex</taxon>
    </lineage>
</organism>
<dbReference type="InterPro" id="IPR036291">
    <property type="entry name" value="NAD(P)-bd_dom_sf"/>
</dbReference>
<dbReference type="GO" id="GO:0016491">
    <property type="term" value="F:oxidoreductase activity"/>
    <property type="evidence" value="ECO:0007669"/>
    <property type="project" value="UniProtKB-KW"/>
</dbReference>
<keyword evidence="2" id="KW-0521">NADP</keyword>
<reference evidence="6" key="1">
    <citation type="journal article" date="2012" name="Mol. Plant Microbe Interact.">
        <title>A highly conserved effector in Fusarium oxysporum is required for full virulence on Arabidopsis.</title>
        <authorList>
            <person name="Thatcher L.F."/>
            <person name="Gardiner D.M."/>
            <person name="Kazan K."/>
            <person name="Manners J."/>
        </authorList>
    </citation>
    <scope>NUCLEOTIDE SEQUENCE [LARGE SCALE GENOMIC DNA]</scope>
    <source>
        <strain evidence="6">Fo5176</strain>
    </source>
</reference>
<evidence type="ECO:0000313" key="6">
    <source>
        <dbReference type="Proteomes" id="UP000002489"/>
    </source>
</evidence>
<comment type="similarity">
    <text evidence="1">Belongs to the NmrA-type oxidoreductase family.</text>
</comment>
<dbReference type="PANTHER" id="PTHR42748">
    <property type="entry name" value="NITROGEN METABOLITE REPRESSION PROTEIN NMRA FAMILY MEMBER"/>
    <property type="match status" value="1"/>
</dbReference>